<protein>
    <recommendedName>
        <fullName evidence="4">Transposase</fullName>
    </recommendedName>
</protein>
<feature type="region of interest" description="Disordered" evidence="1">
    <location>
        <begin position="62"/>
        <end position="83"/>
    </location>
</feature>
<dbReference type="Proteomes" id="UP000562027">
    <property type="component" value="Unassembled WGS sequence"/>
</dbReference>
<name>A0A840LC69_9BURK</name>
<organism evidence="2 3">
    <name type="scientific">Roseateles oligotrophus</name>
    <dbReference type="NCBI Taxonomy" id="1769250"/>
    <lineage>
        <taxon>Bacteria</taxon>
        <taxon>Pseudomonadati</taxon>
        <taxon>Pseudomonadota</taxon>
        <taxon>Betaproteobacteria</taxon>
        <taxon>Burkholderiales</taxon>
        <taxon>Sphaerotilaceae</taxon>
        <taxon>Roseateles</taxon>
    </lineage>
</organism>
<proteinExistence type="predicted"/>
<evidence type="ECO:0000256" key="1">
    <source>
        <dbReference type="SAM" id="MobiDB-lite"/>
    </source>
</evidence>
<comment type="caution">
    <text evidence="2">The sequence shown here is derived from an EMBL/GenBank/DDBJ whole genome shotgun (WGS) entry which is preliminary data.</text>
</comment>
<keyword evidence="3" id="KW-1185">Reference proteome</keyword>
<evidence type="ECO:0000313" key="2">
    <source>
        <dbReference type="EMBL" id="MBB4846214.1"/>
    </source>
</evidence>
<gene>
    <name evidence="2" type="ORF">HNP55_004768</name>
</gene>
<reference evidence="2 3" key="1">
    <citation type="submission" date="2020-08" db="EMBL/GenBank/DDBJ databases">
        <title>Functional genomics of gut bacteria from endangered species of beetles.</title>
        <authorList>
            <person name="Carlos-Shanley C."/>
        </authorList>
    </citation>
    <scope>NUCLEOTIDE SEQUENCE [LARGE SCALE GENOMIC DNA]</scope>
    <source>
        <strain evidence="2 3">S00239</strain>
    </source>
</reference>
<evidence type="ECO:0000313" key="3">
    <source>
        <dbReference type="Proteomes" id="UP000562027"/>
    </source>
</evidence>
<sequence>MSTLEKWRAQSLGKPAQDKVWTAAARLQAVIATAAMDEVTRNAWCRENGLYAHQLQQWKDSATQSLAAPEEMRASPSQTKADRRRIKELERELRRKESALAEAAALLVLSKKTAAIFQRNAQDQDE</sequence>
<dbReference type="AlphaFoldDB" id="A0A840LC69"/>
<accession>A0A840LC69</accession>
<dbReference type="EMBL" id="JACHLP010000016">
    <property type="protein sequence ID" value="MBB4846214.1"/>
    <property type="molecule type" value="Genomic_DNA"/>
</dbReference>
<evidence type="ECO:0008006" key="4">
    <source>
        <dbReference type="Google" id="ProtNLM"/>
    </source>
</evidence>